<reference evidence="2" key="1">
    <citation type="submission" date="2019-07" db="EMBL/GenBank/DDBJ databases">
        <title>Genome assemblies of Wolbachia strains wAlbA and wAlbB in wild caught Aedes albopictus specimens.</title>
        <authorList>
            <person name="Kulkarni A."/>
            <person name="Yu W."/>
            <person name="Xue R.-D."/>
            <person name="Ma Y."/>
            <person name="Xu J."/>
        </authorList>
    </citation>
    <scope>NUCLEOTIDE SEQUENCE</scope>
    <source>
        <strain evidence="2">HN2016</strain>
    </source>
</reference>
<evidence type="ECO:0000313" key="2">
    <source>
        <dbReference type="EMBL" id="TVS95180.1"/>
    </source>
</evidence>
<keyword evidence="1" id="KW-1133">Transmembrane helix</keyword>
<feature type="transmembrane region" description="Helical" evidence="1">
    <location>
        <begin position="89"/>
        <end position="109"/>
    </location>
</feature>
<feature type="non-terminal residue" evidence="2">
    <location>
        <position position="143"/>
    </location>
</feature>
<dbReference type="EMBL" id="NWVJ02000194">
    <property type="protein sequence ID" value="TVS95180.1"/>
    <property type="molecule type" value="Genomic_DNA"/>
</dbReference>
<organism evidence="2">
    <name type="scientific">Wolbachia pipientis</name>
    <dbReference type="NCBI Taxonomy" id="955"/>
    <lineage>
        <taxon>Bacteria</taxon>
        <taxon>Pseudomonadati</taxon>
        <taxon>Pseudomonadota</taxon>
        <taxon>Alphaproteobacteria</taxon>
        <taxon>Rickettsiales</taxon>
        <taxon>Anaplasmataceae</taxon>
        <taxon>Wolbachieae</taxon>
        <taxon>Wolbachia</taxon>
    </lineage>
</organism>
<proteinExistence type="predicted"/>
<name>A0A6C1U1E6_WOLPI</name>
<dbReference type="Proteomes" id="UP000218080">
    <property type="component" value="Unassembled WGS sequence"/>
</dbReference>
<keyword evidence="1" id="KW-0472">Membrane</keyword>
<evidence type="ECO:0000256" key="1">
    <source>
        <dbReference type="SAM" id="Phobius"/>
    </source>
</evidence>
<feature type="transmembrane region" description="Helical" evidence="1">
    <location>
        <begin position="64"/>
        <end position="84"/>
    </location>
</feature>
<gene>
    <name evidence="2" type="ORF">COM42_003675</name>
</gene>
<comment type="caution">
    <text evidence="2">The sequence shown here is derived from an EMBL/GenBank/DDBJ whole genome shotgun (WGS) entry which is preliminary data.</text>
</comment>
<protein>
    <submittedName>
        <fullName evidence="2">Conjugal transfer protein TraH</fullName>
    </submittedName>
</protein>
<keyword evidence="1" id="KW-0812">Transmembrane</keyword>
<dbReference type="AlphaFoldDB" id="A0A6C1U1E6"/>
<sequence>MFKTKLSLLLIAIFLLNIDFLLSYPVLADGVSGTDKTEFVSRFNSTGSFSRASNPDCGAFKTGAAIAGIAIAIGAVWTGVILIVSSAGLFTAFVIVGMIAAIVGVWKAIGGLVVCEHSFVRHPVARDHDGKYKNFELKDTGYS</sequence>
<accession>A0A6C1U1E6</accession>